<dbReference type="Proteomes" id="UP001317259">
    <property type="component" value="Unassembled WGS sequence"/>
</dbReference>
<evidence type="ECO:0000256" key="3">
    <source>
        <dbReference type="ARBA" id="ARBA00022741"/>
    </source>
</evidence>
<gene>
    <name evidence="7" type="ORF">MF672_001915</name>
</gene>
<dbReference type="InterPro" id="IPR043129">
    <property type="entry name" value="ATPase_NBD"/>
</dbReference>
<evidence type="ECO:0000256" key="2">
    <source>
        <dbReference type="ARBA" id="ARBA00022490"/>
    </source>
</evidence>
<comment type="subcellular location">
    <subcellularLocation>
        <location evidence="1">Cytoplasm</location>
    </subcellularLocation>
</comment>
<dbReference type="PANTHER" id="PTHR42749">
    <property type="entry name" value="CELL SHAPE-DETERMINING PROTEIN MREB"/>
    <property type="match status" value="1"/>
</dbReference>
<evidence type="ECO:0000256" key="6">
    <source>
        <dbReference type="ARBA" id="ARBA00023458"/>
    </source>
</evidence>
<dbReference type="PANTHER" id="PTHR42749:SF1">
    <property type="entry name" value="CELL SHAPE-DETERMINING PROTEIN MREB"/>
    <property type="match status" value="1"/>
</dbReference>
<evidence type="ECO:0000256" key="1">
    <source>
        <dbReference type="ARBA" id="ARBA00004496"/>
    </source>
</evidence>
<keyword evidence="8" id="KW-1185">Reference proteome</keyword>
<evidence type="ECO:0000313" key="8">
    <source>
        <dbReference type="Proteomes" id="UP001317259"/>
    </source>
</evidence>
<organism evidence="7 8">
    <name type="scientific">Actinomadura luzonensis</name>
    <dbReference type="NCBI Taxonomy" id="2805427"/>
    <lineage>
        <taxon>Bacteria</taxon>
        <taxon>Bacillati</taxon>
        <taxon>Actinomycetota</taxon>
        <taxon>Actinomycetes</taxon>
        <taxon>Streptosporangiales</taxon>
        <taxon>Thermomonosporaceae</taxon>
        <taxon>Actinomadura</taxon>
    </lineage>
</organism>
<comment type="caution">
    <text evidence="7">The sequence shown here is derived from an EMBL/GenBank/DDBJ whole genome shotgun (WGS) entry which is preliminary data.</text>
</comment>
<keyword evidence="2" id="KW-0963">Cytoplasm</keyword>
<dbReference type="SUPFAM" id="SSF53067">
    <property type="entry name" value="Actin-like ATPase domain"/>
    <property type="match status" value="2"/>
</dbReference>
<keyword evidence="4" id="KW-0067">ATP-binding</keyword>
<dbReference type="PRINTS" id="PR01652">
    <property type="entry name" value="SHAPEPROTEIN"/>
</dbReference>
<protein>
    <submittedName>
        <fullName evidence="7">Rod shape-determining protein</fullName>
    </submittedName>
</protein>
<evidence type="ECO:0000256" key="5">
    <source>
        <dbReference type="ARBA" id="ARBA00022960"/>
    </source>
</evidence>
<comment type="similarity">
    <text evidence="6">Belongs to the FtsA/MreB family.</text>
</comment>
<accession>A0ABT0FJR0</accession>
<dbReference type="RefSeq" id="WP_242379807.1">
    <property type="nucleotide sequence ID" value="NZ_JAKRKC020000001.1"/>
</dbReference>
<dbReference type="Pfam" id="PF06723">
    <property type="entry name" value="MreB_Mbl"/>
    <property type="match status" value="1"/>
</dbReference>
<dbReference type="InterPro" id="IPR056546">
    <property type="entry name" value="MreB_MamK-like"/>
</dbReference>
<sequence>MSVLGLDVAVDLGAARTRIYVKRRGIVLDEPSAVVRDAMTGKVVEYGAEAHPDGGHETCWPVNAGLPADGELTRRLVRHFLRRVHRRRPFARPRLVMALPEGATPIDRAALRDVAYEAEARTLLLVPHGLAAALGAGLPVKDGAGRMVIDIGRDTARVAVLSHGAVVAAGTVPVGGRAMNLAIARLVEREHGLLLDEAAAEDVKRRAGTDWKPLHRHVIVRGRDAGTGRERAVTLPVQLIYEATRQPIETVVRAAVGTVERCPPELVADLGERGAVLVGGGALLRGLGRRLRAALCMPVRRAEQPLESVALGLGRYVEDLSLVRRLKATVH</sequence>
<dbReference type="Gene3D" id="3.30.420.40">
    <property type="match status" value="3"/>
</dbReference>
<keyword evidence="3" id="KW-0547">Nucleotide-binding</keyword>
<name>A0ABT0FJR0_9ACTN</name>
<proteinExistence type="inferred from homology"/>
<evidence type="ECO:0000313" key="7">
    <source>
        <dbReference type="EMBL" id="MCK2212562.1"/>
    </source>
</evidence>
<reference evidence="7 8" key="1">
    <citation type="submission" date="2022-04" db="EMBL/GenBank/DDBJ databases">
        <title>Genome draft of Actinomadura sp. ATCC 31491.</title>
        <authorList>
            <person name="Shi X."/>
            <person name="Du Y."/>
        </authorList>
    </citation>
    <scope>NUCLEOTIDE SEQUENCE [LARGE SCALE GENOMIC DNA]</scope>
    <source>
        <strain evidence="7 8">ATCC 31491</strain>
    </source>
</reference>
<evidence type="ECO:0000256" key="4">
    <source>
        <dbReference type="ARBA" id="ARBA00022840"/>
    </source>
</evidence>
<dbReference type="EMBL" id="JAKRKC020000001">
    <property type="protein sequence ID" value="MCK2212562.1"/>
    <property type="molecule type" value="Genomic_DNA"/>
</dbReference>
<keyword evidence="5" id="KW-0133">Cell shape</keyword>
<dbReference type="InterPro" id="IPR004753">
    <property type="entry name" value="MreB"/>
</dbReference>